<dbReference type="Proteomes" id="UP001153334">
    <property type="component" value="Unassembled WGS sequence"/>
</dbReference>
<organism evidence="1 2">
    <name type="scientific">Nemania bipapillata</name>
    <dbReference type="NCBI Taxonomy" id="110536"/>
    <lineage>
        <taxon>Eukaryota</taxon>
        <taxon>Fungi</taxon>
        <taxon>Dikarya</taxon>
        <taxon>Ascomycota</taxon>
        <taxon>Pezizomycotina</taxon>
        <taxon>Sordariomycetes</taxon>
        <taxon>Xylariomycetidae</taxon>
        <taxon>Xylariales</taxon>
        <taxon>Xylariaceae</taxon>
        <taxon>Nemania</taxon>
    </lineage>
</organism>
<dbReference type="EMBL" id="JAPESX010001897">
    <property type="protein sequence ID" value="KAJ8110656.1"/>
    <property type="molecule type" value="Genomic_DNA"/>
</dbReference>
<sequence>MSSIYSKTDSNPVGSYPPTGIDVLIVGTGLAGLTASIECIRKGHNVRMLERMGDINTAARSSSSGTGPSSAKNTTPSP</sequence>
<name>A0ACC2I6A5_9PEZI</name>
<evidence type="ECO:0000313" key="2">
    <source>
        <dbReference type="Proteomes" id="UP001153334"/>
    </source>
</evidence>
<keyword evidence="2" id="KW-1185">Reference proteome</keyword>
<reference evidence="1" key="1">
    <citation type="submission" date="2022-11" db="EMBL/GenBank/DDBJ databases">
        <title>Genome Sequence of Nemania bipapillata.</title>
        <authorList>
            <person name="Buettner E."/>
        </authorList>
    </citation>
    <scope>NUCLEOTIDE SEQUENCE</scope>
    <source>
        <strain evidence="1">CP14</strain>
    </source>
</reference>
<gene>
    <name evidence="1" type="ORF">ONZ43_g5818</name>
</gene>
<evidence type="ECO:0000313" key="1">
    <source>
        <dbReference type="EMBL" id="KAJ8110656.1"/>
    </source>
</evidence>
<proteinExistence type="predicted"/>
<protein>
    <submittedName>
        <fullName evidence="1">Uncharacterized protein</fullName>
    </submittedName>
</protein>
<accession>A0ACC2I6A5</accession>
<comment type="caution">
    <text evidence="1">The sequence shown here is derived from an EMBL/GenBank/DDBJ whole genome shotgun (WGS) entry which is preliminary data.</text>
</comment>